<keyword evidence="3" id="KW-0812">Transmembrane</keyword>
<dbReference type="Gramene" id="CMN090CT">
    <property type="protein sequence ID" value="CMN090CT"/>
    <property type="gene ID" value="CMN090C"/>
</dbReference>
<evidence type="ECO:0000313" key="5">
    <source>
        <dbReference type="EMBL" id="BAM81213.1"/>
    </source>
</evidence>
<dbReference type="Proteomes" id="UP000007014">
    <property type="component" value="Chromosome 14"/>
</dbReference>
<dbReference type="InterPro" id="IPR036045">
    <property type="entry name" value="Sec1-like_sf"/>
</dbReference>
<proteinExistence type="inferred from homology"/>
<protein>
    <submittedName>
        <fullName evidence="5">Similar to syntaxin binding protein</fullName>
    </submittedName>
</protein>
<dbReference type="HOGENOM" id="CLU_261930_0_0_1"/>
<reference evidence="5 6" key="2">
    <citation type="journal article" date="2007" name="BMC Biol.">
        <title>A 100%-complete sequence reveals unusually simple genomic features in the hot-spring red alga Cyanidioschyzon merolae.</title>
        <authorList>
            <person name="Nozaki H."/>
            <person name="Takano H."/>
            <person name="Misumi O."/>
            <person name="Terasawa K."/>
            <person name="Matsuzaki M."/>
            <person name="Maruyama S."/>
            <person name="Nishida K."/>
            <person name="Yagisawa F."/>
            <person name="Yoshida Y."/>
            <person name="Fujiwara T."/>
            <person name="Takio S."/>
            <person name="Tamura K."/>
            <person name="Chung S.J."/>
            <person name="Nakamura S."/>
            <person name="Kuroiwa H."/>
            <person name="Tanaka K."/>
            <person name="Sato N."/>
            <person name="Kuroiwa T."/>
        </authorList>
    </citation>
    <scope>NUCLEOTIDE SEQUENCE [LARGE SCALE GENOMIC DNA]</scope>
    <source>
        <strain evidence="5 6">10D</strain>
    </source>
</reference>
<dbReference type="Gene3D" id="1.25.40.60">
    <property type="match status" value="1"/>
</dbReference>
<gene>
    <name evidence="5" type="ORF">CYME_CMN090C</name>
</gene>
<evidence type="ECO:0000256" key="1">
    <source>
        <dbReference type="ARBA" id="ARBA00009884"/>
    </source>
</evidence>
<dbReference type="STRING" id="280699.M1VJ15"/>
<comment type="similarity">
    <text evidence="1">Belongs to the STXBP/unc-18/SEC1 family.</text>
</comment>
<keyword evidence="3" id="KW-1133">Transmembrane helix</keyword>
<evidence type="ECO:0000256" key="2">
    <source>
        <dbReference type="SAM" id="MobiDB-lite"/>
    </source>
</evidence>
<dbReference type="Gene3D" id="3.40.50.1910">
    <property type="match status" value="2"/>
</dbReference>
<dbReference type="InterPro" id="IPR001619">
    <property type="entry name" value="Sec1-like"/>
</dbReference>
<dbReference type="OrthoDB" id="2228at2759"/>
<reference evidence="5 6" key="1">
    <citation type="journal article" date="2004" name="Nature">
        <title>Genome sequence of the ultrasmall unicellular red alga Cyanidioschyzon merolae 10D.</title>
        <authorList>
            <person name="Matsuzaki M."/>
            <person name="Misumi O."/>
            <person name="Shin-i T."/>
            <person name="Maruyama S."/>
            <person name="Takahara M."/>
            <person name="Miyagishima S."/>
            <person name="Mori T."/>
            <person name="Nishida K."/>
            <person name="Yagisawa F."/>
            <person name="Nishida K."/>
            <person name="Yoshida Y."/>
            <person name="Nishimura Y."/>
            <person name="Nakao S."/>
            <person name="Kobayashi T."/>
            <person name="Momoyama Y."/>
            <person name="Higashiyama T."/>
            <person name="Minoda A."/>
            <person name="Sano M."/>
            <person name="Nomoto H."/>
            <person name="Oishi K."/>
            <person name="Hayashi H."/>
            <person name="Ohta F."/>
            <person name="Nishizaka S."/>
            <person name="Haga S."/>
            <person name="Miura S."/>
            <person name="Morishita T."/>
            <person name="Kabeya Y."/>
            <person name="Terasawa K."/>
            <person name="Suzuki Y."/>
            <person name="Ishii Y."/>
            <person name="Asakawa S."/>
            <person name="Takano H."/>
            <person name="Ohta N."/>
            <person name="Kuroiwa H."/>
            <person name="Tanaka K."/>
            <person name="Shimizu N."/>
            <person name="Sugano S."/>
            <person name="Sato N."/>
            <person name="Nozaki H."/>
            <person name="Ogasawara N."/>
            <person name="Kohara Y."/>
            <person name="Kuroiwa T."/>
        </authorList>
    </citation>
    <scope>NUCLEOTIDE SEQUENCE [LARGE SCALE GENOMIC DNA]</scope>
    <source>
        <strain evidence="5 6">10D</strain>
    </source>
</reference>
<dbReference type="GeneID" id="16995328"/>
<feature type="region of interest" description="Disordered" evidence="2">
    <location>
        <begin position="1102"/>
        <end position="1128"/>
    </location>
</feature>
<dbReference type="SUPFAM" id="SSF56815">
    <property type="entry name" value="Sec1/munc18-like (SM) proteins"/>
    <property type="match status" value="1"/>
</dbReference>
<keyword evidence="3" id="KW-0472">Membrane</keyword>
<dbReference type="EMBL" id="AP006496">
    <property type="protein sequence ID" value="BAM81213.1"/>
    <property type="molecule type" value="Genomic_DNA"/>
</dbReference>
<dbReference type="Gene3D" id="2.60.120.560">
    <property type="entry name" value="Exo-inulinase, domain 1"/>
    <property type="match status" value="1"/>
</dbReference>
<organism evidence="5 6">
    <name type="scientific">Cyanidioschyzon merolae (strain NIES-3377 / 10D)</name>
    <name type="common">Unicellular red alga</name>
    <dbReference type="NCBI Taxonomy" id="280699"/>
    <lineage>
        <taxon>Eukaryota</taxon>
        <taxon>Rhodophyta</taxon>
        <taxon>Bangiophyceae</taxon>
        <taxon>Cyanidiales</taxon>
        <taxon>Cyanidiaceae</taxon>
        <taxon>Cyanidioschyzon</taxon>
    </lineage>
</organism>
<dbReference type="InterPro" id="IPR043154">
    <property type="entry name" value="Sec-1-like_dom1"/>
</dbReference>
<feature type="chain" id="PRO_5004018541" evidence="4">
    <location>
        <begin position="28"/>
        <end position="1295"/>
    </location>
</feature>
<evidence type="ECO:0000313" key="6">
    <source>
        <dbReference type="Proteomes" id="UP000007014"/>
    </source>
</evidence>
<feature type="region of interest" description="Disordered" evidence="2">
    <location>
        <begin position="494"/>
        <end position="532"/>
    </location>
</feature>
<feature type="compositionally biased region" description="Polar residues" evidence="2">
    <location>
        <begin position="1102"/>
        <end position="1113"/>
    </location>
</feature>
<evidence type="ECO:0000256" key="3">
    <source>
        <dbReference type="SAM" id="Phobius"/>
    </source>
</evidence>
<accession>M1VJ15</accession>
<feature type="signal peptide" evidence="4">
    <location>
        <begin position="1"/>
        <end position="27"/>
    </location>
</feature>
<dbReference type="Pfam" id="PF00995">
    <property type="entry name" value="Sec1"/>
    <property type="match status" value="1"/>
</dbReference>
<feature type="region of interest" description="Disordered" evidence="2">
    <location>
        <begin position="924"/>
        <end position="944"/>
    </location>
</feature>
<dbReference type="RefSeq" id="XP_005537249.1">
    <property type="nucleotide sequence ID" value="XM_005537192.1"/>
</dbReference>
<evidence type="ECO:0000256" key="4">
    <source>
        <dbReference type="SAM" id="SignalP"/>
    </source>
</evidence>
<dbReference type="OMA" id="PESHINQ"/>
<feature type="compositionally biased region" description="Low complexity" evidence="2">
    <location>
        <begin position="1114"/>
        <end position="1128"/>
    </location>
</feature>
<dbReference type="PANTHER" id="PTHR11679">
    <property type="entry name" value="VESICLE PROTEIN SORTING-ASSOCIATED"/>
    <property type="match status" value="1"/>
</dbReference>
<dbReference type="eggNOG" id="KOG1300">
    <property type="taxonomic scope" value="Eukaryota"/>
</dbReference>
<name>M1VJ15_CYAM1</name>
<sequence length="1295" mass="138771">MRRWCRGWVAILFCLLLALVSVELAGALILDLERQAVQVSELFSLDSFNFSACPCSLPFESLRSYLVLSEGSSASAETSWSLLSDGTLLYEPGPAGSGNATSNTTILESTDFEGALALFVNSTAIAHWTDYTVTAAVNASANSSTVGIVARARDVSDFYLLLWTGPNQTLTLERLRPGFQGRTLATSNATSVPSLNASDSFILTLTAIGRGFQASLNGWSPWGTLVDTATDAMLSGTIGLFASGDSPLLFQNWTVDGTVQVSAATPAASPQSINPVPSVEPSPAWITPVNETHGIRLAYTLYFPAMNLSDYAGAIDVVIRSALDTRLGFQTTWLVGVRAGSVYASYYSLVTDSSPYASANGTALASARLQSYVCGGRLTFDTGILATCPSGTIDVAEVAPTAEPAPSSSSSSQQQQQGSSSSSSSSNAGVIGGVVASVVLGLAAVLGALYYVYRRRQRQRNNAKRRLQRADDEETELEKRTTLSIAALSSACGTVGGGGGGTAPDKHSIPPQRSTGPKRPPETPGVSQTLRSTPSLREALRMRFVGATFGSIRPRHGCWETLVLDARCTHILAAVCRLSDLADHGITGVESLEEAAQLKNLPSRTNTIFLVTGDDTSLAQVAQVCTGLSPRASSSTPTPTSTRHQRRFDVLLLAIRSITSPLLDVVRTSLGGMHASLQVRELHADLVPIDDYAFSFELPELFGTFYGRNTGPSGNRPEQGDSSTQWKRACKQLGDQLASVLQILGLELPKIEIHTTHIASSVAMGIADALRAAMNAETSRSTAEAVYVTASVPSACTEAPSDELRAAGTGTSRSRYRRRSVRLVLIDRATDPLTPLRHDLAYDAFLHDMFPVPVDSHPTSIVVKPQRSLFKTTSIGSIPLTLNTPDDPTWLRLRYLDIHEAASSAHVELDRFLIETGHASQSSQREFALGSARSRPRNEGSANATLGDKSVVEYQRVVERLSFHLDQLEKCTALYQSRYMASIVQLEAILVTGKDPRSGKKVRRAEQQQQVEALLQQPNVEPSAKLRLILLWVACRGADANLLVRWMAKAQIDDRGRASLRAFIECLRAERHSAEPIKRQRRARDGAPLLLEILGRCAAAGNTSENPVSPSIDSSPGADATSTSTSTAARAFMSTTAAPSTTHTRTQRYQEYLPSGLQMRTPPVRSGQPSPLQSIGSVLEQDALLPTGAHVSQSAMEIRSASSEHDACRNCAASSTSALVEARPVSTQSSAPSQDVLMIFFIGGLTRTECRIAATFARQMPNLDVYIGGTHLLTPSLFLDNLADLVHKSKVAESI</sequence>
<dbReference type="Gene3D" id="3.40.50.2060">
    <property type="match status" value="1"/>
</dbReference>
<dbReference type="GO" id="GO:0016192">
    <property type="term" value="P:vesicle-mediated transport"/>
    <property type="evidence" value="ECO:0007669"/>
    <property type="project" value="InterPro"/>
</dbReference>
<dbReference type="KEGG" id="cme:CYME_CMN090C"/>
<feature type="transmembrane region" description="Helical" evidence="3">
    <location>
        <begin position="430"/>
        <end position="453"/>
    </location>
</feature>
<feature type="region of interest" description="Disordered" evidence="2">
    <location>
        <begin position="400"/>
        <end position="427"/>
    </location>
</feature>
<feature type="region of interest" description="Disordered" evidence="2">
    <location>
        <begin position="460"/>
        <end position="479"/>
    </location>
</feature>
<keyword evidence="4" id="KW-0732">Signal</keyword>
<dbReference type="InterPro" id="IPR027482">
    <property type="entry name" value="Sec1-like_dom2"/>
</dbReference>
<keyword evidence="6" id="KW-1185">Reference proteome</keyword>